<feature type="region of interest" description="Disordered" evidence="1">
    <location>
        <begin position="33"/>
        <end position="59"/>
    </location>
</feature>
<protein>
    <submittedName>
        <fullName evidence="2">Uncharacterized protein</fullName>
    </submittedName>
</protein>
<evidence type="ECO:0000313" key="3">
    <source>
        <dbReference type="Proteomes" id="UP000008022"/>
    </source>
</evidence>
<organism evidence="2 3">
    <name type="scientific">Oryza rufipogon</name>
    <name type="common">Brownbeard rice</name>
    <name type="synonym">Asian wild rice</name>
    <dbReference type="NCBI Taxonomy" id="4529"/>
    <lineage>
        <taxon>Eukaryota</taxon>
        <taxon>Viridiplantae</taxon>
        <taxon>Streptophyta</taxon>
        <taxon>Embryophyta</taxon>
        <taxon>Tracheophyta</taxon>
        <taxon>Spermatophyta</taxon>
        <taxon>Magnoliopsida</taxon>
        <taxon>Liliopsida</taxon>
        <taxon>Poales</taxon>
        <taxon>Poaceae</taxon>
        <taxon>BOP clade</taxon>
        <taxon>Oryzoideae</taxon>
        <taxon>Oryzeae</taxon>
        <taxon>Oryzinae</taxon>
        <taxon>Oryza</taxon>
    </lineage>
</organism>
<keyword evidence="3" id="KW-1185">Reference proteome</keyword>
<dbReference type="OMA" id="HQAQCNS"/>
<dbReference type="AlphaFoldDB" id="A0A0E0R4M4"/>
<dbReference type="Proteomes" id="UP000008022">
    <property type="component" value="Unassembled WGS sequence"/>
</dbReference>
<name>A0A0E0R4M4_ORYRU</name>
<evidence type="ECO:0000256" key="1">
    <source>
        <dbReference type="SAM" id="MobiDB-lite"/>
    </source>
</evidence>
<feature type="compositionally biased region" description="Polar residues" evidence="1">
    <location>
        <begin position="38"/>
        <end position="53"/>
    </location>
</feature>
<evidence type="ECO:0000313" key="2">
    <source>
        <dbReference type="EnsemblPlants" id="ORUFI11G04050.1"/>
    </source>
</evidence>
<reference evidence="2" key="2">
    <citation type="submission" date="2015-06" db="UniProtKB">
        <authorList>
            <consortium name="EnsemblPlants"/>
        </authorList>
    </citation>
    <scope>IDENTIFICATION</scope>
</reference>
<dbReference type="EnsemblPlants" id="ORUFI11G04050.1">
    <property type="protein sequence ID" value="ORUFI11G04050.1"/>
    <property type="gene ID" value="ORUFI11G04050"/>
</dbReference>
<sequence length="170" mass="19603">MGPNGTQTQQQVRGDMHAPAGSHLFHFSNSWKKRQETNKQTPHHQAQCNSTPQKGLPNDTAHIITPATHLHKVSVTATADDESLFIRMIYDSHEEQKLQRIQDSDWMMMMETQYYIFRGLSFGVRDNYKSRTMKKIAQKTEILGSRVHLTKLNYKADMHLFSESGDKKIT</sequence>
<reference evidence="3" key="1">
    <citation type="submission" date="2013-06" db="EMBL/GenBank/DDBJ databases">
        <authorList>
            <person name="Zhao Q."/>
        </authorList>
    </citation>
    <scope>NUCLEOTIDE SEQUENCE</scope>
    <source>
        <strain evidence="3">cv. W1943</strain>
    </source>
</reference>
<proteinExistence type="predicted"/>
<dbReference type="HOGENOM" id="CLU_134671_0_0_1"/>
<dbReference type="Gramene" id="ORUFI11G04050.1">
    <property type="protein sequence ID" value="ORUFI11G04050.1"/>
    <property type="gene ID" value="ORUFI11G04050"/>
</dbReference>
<accession>A0A0E0R4M4</accession>